<dbReference type="Proteomes" id="UP000663836">
    <property type="component" value="Unassembled WGS sequence"/>
</dbReference>
<organism evidence="1 2">
    <name type="scientific">Rotaria sordida</name>
    <dbReference type="NCBI Taxonomy" id="392033"/>
    <lineage>
        <taxon>Eukaryota</taxon>
        <taxon>Metazoa</taxon>
        <taxon>Spiralia</taxon>
        <taxon>Gnathifera</taxon>
        <taxon>Rotifera</taxon>
        <taxon>Eurotatoria</taxon>
        <taxon>Bdelloidea</taxon>
        <taxon>Philodinida</taxon>
        <taxon>Philodinidae</taxon>
        <taxon>Rotaria</taxon>
    </lineage>
</organism>
<name>A0A819TJV9_9BILA</name>
<feature type="non-terminal residue" evidence="1">
    <location>
        <position position="1"/>
    </location>
</feature>
<reference evidence="1" key="1">
    <citation type="submission" date="2021-02" db="EMBL/GenBank/DDBJ databases">
        <authorList>
            <person name="Nowell W R."/>
        </authorList>
    </citation>
    <scope>NUCLEOTIDE SEQUENCE</scope>
</reference>
<dbReference type="EMBL" id="CAJOBD010007117">
    <property type="protein sequence ID" value="CAF4078535.1"/>
    <property type="molecule type" value="Genomic_DNA"/>
</dbReference>
<gene>
    <name evidence="1" type="ORF">JBS370_LOCUS30568</name>
</gene>
<evidence type="ECO:0000313" key="2">
    <source>
        <dbReference type="Proteomes" id="UP000663836"/>
    </source>
</evidence>
<comment type="caution">
    <text evidence="1">The sequence shown here is derived from an EMBL/GenBank/DDBJ whole genome shotgun (WGS) entry which is preliminary data.</text>
</comment>
<proteinExistence type="predicted"/>
<sequence>SLGNDESQRFYATKAKYYIAEGQRLFKDRQQPHLQSFYSKSAEIFPRLCVNMQRLLDAMLVLFEMRKNEDLQFTQVVDQTFITKAKFYIEKHLIFNKHANGDIVSYVSLETCHITANLFDNYLFKSTLNLFNLEHSVNQPSMPSTQFRTLVAEKPSIEKRILQLPYQFFLRSDLKQPTTNENGKRINAPFHHVDNNLLNNIMNKLVDQKLLSIGYYISRPRAQQTQSFIKNPIPIEPSEKEQFLQHLEEYKINADEYQNLLSRSNLPNNCTLLQEAKQLLTTRVEHRDDCTKYGLISIVNVNNEHASDGTIALNFGNIANTTDRSLFVEMPAVVTTNNKSHETDQLVDINNTDNVLLNKNDEVVTQLLENDLDMAQVEQNQATEFIEINDKTPDAQPKDCDHNREGVDCQPIQSINQIESETAGTTPPNNHPPDVKACVRAILQYPSIILSSSDIALATPHYSAVARQRSIQLMINKKLLHEDYYFVRKLSKSVKVMKGFAKRVPQVNDEQSRFDFITALNDFGITWELFKSFFDLTKDGFHTTTQLLLNQTAEVLLDSEDYRSYVNYDKRAIFRPIENATIEQDELEYGDNVTDAFYFGGECVYSQRIFLSFSTALVTMKASFHGFVKYFNSIFINKTTFPEKKLDEKNFQINWIIYCVLKLLLQWSSEEVIEIPYSLYDKDQANVFFSRHKSQLYSAFVKYWSNKAVHKTSNCTTSCIDILIVDGHQKTARTTCKFNNCYDNTIEELGPVLVGCPKSVSKHSGAYTSTIAFMNTIYSQSFLEINSNGLCEKHLEIVANRGIHVMEFDASDDVTDETCNVKRNELSDDQTRSTTYGFLVSFYSCGIVAGFDESIRSESPRRVLKHLIRIVTGCPQTTMICEPAHDRTCAEQSNTFVIVSIPKNSCK</sequence>
<evidence type="ECO:0000313" key="1">
    <source>
        <dbReference type="EMBL" id="CAF4078535.1"/>
    </source>
</evidence>
<accession>A0A819TJV9</accession>
<dbReference type="AlphaFoldDB" id="A0A819TJV9"/>
<protein>
    <submittedName>
        <fullName evidence="1">Uncharacterized protein</fullName>
    </submittedName>
</protein>